<reference evidence="1 2" key="1">
    <citation type="submission" date="2013-02" db="EMBL/GenBank/DDBJ databases">
        <title>The Genome Sequence of Enterococcus villorum ATCC_700913.</title>
        <authorList>
            <consortium name="The Broad Institute Genome Sequencing Platform"/>
            <consortium name="The Broad Institute Genome Sequencing Center for Infectious Disease"/>
            <person name="Earl A.M."/>
            <person name="Gilmore M.S."/>
            <person name="Lebreton F."/>
            <person name="Walker B."/>
            <person name="Young S.K."/>
            <person name="Zeng Q."/>
            <person name="Gargeya S."/>
            <person name="Fitzgerald M."/>
            <person name="Haas B."/>
            <person name="Abouelleil A."/>
            <person name="Alvarado L."/>
            <person name="Arachchi H.M."/>
            <person name="Berlin A.M."/>
            <person name="Chapman S.B."/>
            <person name="Dewar J."/>
            <person name="Goldberg J."/>
            <person name="Griggs A."/>
            <person name="Gujja S."/>
            <person name="Hansen M."/>
            <person name="Howarth C."/>
            <person name="Imamovic A."/>
            <person name="Larimer J."/>
            <person name="McCowan C."/>
            <person name="Murphy C."/>
            <person name="Neiman D."/>
            <person name="Pearson M."/>
            <person name="Priest M."/>
            <person name="Roberts A."/>
            <person name="Saif S."/>
            <person name="Shea T."/>
            <person name="Sisk P."/>
            <person name="Sykes S."/>
            <person name="Wortman J."/>
            <person name="Nusbaum C."/>
            <person name="Birren B."/>
        </authorList>
    </citation>
    <scope>NUCLEOTIDE SEQUENCE [LARGE SCALE GENOMIC DNA]</scope>
    <source>
        <strain evidence="1 2">ATCC 700913</strain>
    </source>
</reference>
<organism evidence="1 2">
    <name type="scientific">Enterococcus villorum ATCC 700913</name>
    <dbReference type="NCBI Taxonomy" id="1158604"/>
    <lineage>
        <taxon>Bacteria</taxon>
        <taxon>Bacillati</taxon>
        <taxon>Bacillota</taxon>
        <taxon>Bacilli</taxon>
        <taxon>Lactobacillales</taxon>
        <taxon>Enterococcaceae</taxon>
        <taxon>Enterococcus</taxon>
    </lineage>
</organism>
<protein>
    <submittedName>
        <fullName evidence="1">Uncharacterized protein</fullName>
    </submittedName>
</protein>
<keyword evidence="2" id="KW-1185">Reference proteome</keyword>
<gene>
    <name evidence="1" type="ORF">UAO_00981</name>
</gene>
<dbReference type="Proteomes" id="UP000013866">
    <property type="component" value="Unassembled WGS sequence"/>
</dbReference>
<accession>A0ABP2URP2</accession>
<evidence type="ECO:0000313" key="1">
    <source>
        <dbReference type="EMBL" id="EOH89737.1"/>
    </source>
</evidence>
<dbReference type="RefSeq" id="WP_010750926.1">
    <property type="nucleotide sequence ID" value="NZ_KB946285.1"/>
</dbReference>
<proteinExistence type="predicted"/>
<dbReference type="EMBL" id="AJAN01000021">
    <property type="protein sequence ID" value="EOH89737.1"/>
    <property type="molecule type" value="Genomic_DNA"/>
</dbReference>
<sequence length="45" mass="4867">MKYINFLLVAVALIGGSLPIRATATNKRKQGTKFTCGKIKGTWLG</sequence>
<comment type="caution">
    <text evidence="1">The sequence shown here is derived from an EMBL/GenBank/DDBJ whole genome shotgun (WGS) entry which is preliminary data.</text>
</comment>
<evidence type="ECO:0000313" key="2">
    <source>
        <dbReference type="Proteomes" id="UP000013866"/>
    </source>
</evidence>
<name>A0ABP2URP2_9ENTE</name>